<dbReference type="Proteomes" id="UP000216024">
    <property type="component" value="Unassembled WGS sequence"/>
</dbReference>
<proteinExistence type="predicted"/>
<name>A0A267MF08_9FIRM</name>
<keyword evidence="2" id="KW-1185">Reference proteome</keyword>
<dbReference type="OrthoDB" id="2086382at2"/>
<dbReference type="AlphaFoldDB" id="A0A267MF08"/>
<dbReference type="RefSeq" id="WP_095135339.1">
    <property type="nucleotide sequence ID" value="NZ_NIBG01000026.1"/>
</dbReference>
<evidence type="ECO:0000313" key="1">
    <source>
        <dbReference type="EMBL" id="PAB57383.1"/>
    </source>
</evidence>
<comment type="caution">
    <text evidence="1">The sequence shown here is derived from an EMBL/GenBank/DDBJ whole genome shotgun (WGS) entry which is preliminary data.</text>
</comment>
<accession>A0A267MF08</accession>
<sequence>MDYIQGSDDIIKDYGYWPDFHDDYMEKINISGSKIELLIKMVTIPKEFNEYYVKIIFEDVVDFKLEGELLGITCIILDLEIKIDAQNTMNCHIYSSLGTSGFIRAKKVTVTKLHKEI</sequence>
<dbReference type="EMBL" id="NIBG01000026">
    <property type="protein sequence ID" value="PAB57383.1"/>
    <property type="molecule type" value="Genomic_DNA"/>
</dbReference>
<gene>
    <name evidence="1" type="ORF">CCE28_18985</name>
</gene>
<reference evidence="1 2" key="1">
    <citation type="submission" date="2017-06" db="EMBL/GenBank/DDBJ databases">
        <title>Draft genome sequence of anaerobic fermentative bacterium Anaeromicrobium sediminis DY2726D isolated from West Pacific Ocean sediments.</title>
        <authorList>
            <person name="Zeng X."/>
        </authorList>
    </citation>
    <scope>NUCLEOTIDE SEQUENCE [LARGE SCALE GENOMIC DNA]</scope>
    <source>
        <strain evidence="1 2">DY2726D</strain>
    </source>
</reference>
<organism evidence="1 2">
    <name type="scientific">Anaeromicrobium sediminis</name>
    <dbReference type="NCBI Taxonomy" id="1478221"/>
    <lineage>
        <taxon>Bacteria</taxon>
        <taxon>Bacillati</taxon>
        <taxon>Bacillota</taxon>
        <taxon>Clostridia</taxon>
        <taxon>Peptostreptococcales</taxon>
        <taxon>Thermotaleaceae</taxon>
        <taxon>Anaeromicrobium</taxon>
    </lineage>
</organism>
<protein>
    <submittedName>
        <fullName evidence="1">Uncharacterized protein</fullName>
    </submittedName>
</protein>
<evidence type="ECO:0000313" key="2">
    <source>
        <dbReference type="Proteomes" id="UP000216024"/>
    </source>
</evidence>